<keyword evidence="4" id="KW-0966">Cell projection</keyword>
<keyword evidence="4" id="KW-0969">Cilium</keyword>
<evidence type="ECO:0000313" key="4">
    <source>
        <dbReference type="EMBL" id="KAB0302274.1"/>
    </source>
</evidence>
<evidence type="ECO:0000256" key="3">
    <source>
        <dbReference type="ARBA" id="ARBA00022795"/>
    </source>
</evidence>
<dbReference type="Gene3D" id="1.20.58.300">
    <property type="entry name" value="FlgN-like"/>
    <property type="match status" value="1"/>
</dbReference>
<evidence type="ECO:0000256" key="2">
    <source>
        <dbReference type="ARBA" id="ARBA00007703"/>
    </source>
</evidence>
<dbReference type="AlphaFoldDB" id="A0A5N3S622"/>
<evidence type="ECO:0000256" key="1">
    <source>
        <dbReference type="ARBA" id="ARBA00002397"/>
    </source>
</evidence>
<dbReference type="SUPFAM" id="SSF140566">
    <property type="entry name" value="FlgN-like"/>
    <property type="match status" value="1"/>
</dbReference>
<organism evidence="4 5">
    <name type="scientific">Vibrio fortis</name>
    <dbReference type="NCBI Taxonomy" id="212667"/>
    <lineage>
        <taxon>Bacteria</taxon>
        <taxon>Pseudomonadati</taxon>
        <taxon>Pseudomonadota</taxon>
        <taxon>Gammaproteobacteria</taxon>
        <taxon>Vibrionales</taxon>
        <taxon>Vibrionaceae</taxon>
        <taxon>Vibrio</taxon>
    </lineage>
</organism>
<dbReference type="Pfam" id="PF05130">
    <property type="entry name" value="FlgN"/>
    <property type="match status" value="1"/>
</dbReference>
<evidence type="ECO:0000313" key="5">
    <source>
        <dbReference type="Proteomes" id="UP000326687"/>
    </source>
</evidence>
<dbReference type="GO" id="GO:0044780">
    <property type="term" value="P:bacterial-type flagellum assembly"/>
    <property type="evidence" value="ECO:0007669"/>
    <property type="project" value="InterPro"/>
</dbReference>
<dbReference type="InterPro" id="IPR036679">
    <property type="entry name" value="FlgN-like_sf"/>
</dbReference>
<accession>A0A5N3S622</accession>
<sequence>MATASQYIQQFVRSISEDIQRYQQLLVLIQQQKALYLQFDGELLNDNIQKQKPILNQIAHSTQERSQLMRSLGVLNNQSGVNRIFNALPSKVSVPARKQWALLESLILQCQQSSQSNGQSSAAFQELLNQIQQPAQHTYEESSF</sequence>
<name>A0A5N3S622_9VIBR</name>
<comment type="similarity">
    <text evidence="2">Belongs to the FlgN family.</text>
</comment>
<dbReference type="EMBL" id="VXDD01000002">
    <property type="protein sequence ID" value="KAB0302274.1"/>
    <property type="molecule type" value="Genomic_DNA"/>
</dbReference>
<dbReference type="InterPro" id="IPR007809">
    <property type="entry name" value="FlgN-like"/>
</dbReference>
<comment type="caution">
    <text evidence="4">The sequence shown here is derived from an EMBL/GenBank/DDBJ whole genome shotgun (WGS) entry which is preliminary data.</text>
</comment>
<keyword evidence="4" id="KW-0282">Flagellum</keyword>
<dbReference type="RefSeq" id="WP_150896179.1">
    <property type="nucleotide sequence ID" value="NZ_VXDD01000002.1"/>
</dbReference>
<gene>
    <name evidence="4" type="ORF">F2Z80_14580</name>
</gene>
<proteinExistence type="inferred from homology"/>
<reference evidence="4 5" key="1">
    <citation type="submission" date="2019-09" db="EMBL/GenBank/DDBJ databases">
        <title>Vibrio Fortis S7-72.</title>
        <authorList>
            <person name="Das S.K."/>
        </authorList>
    </citation>
    <scope>NUCLEOTIDE SEQUENCE [LARGE SCALE GENOMIC DNA]</scope>
    <source>
        <strain evidence="4 5">S7-72</strain>
    </source>
</reference>
<dbReference type="Proteomes" id="UP000326687">
    <property type="component" value="Unassembled WGS sequence"/>
</dbReference>
<keyword evidence="3" id="KW-1005">Bacterial flagellum biogenesis</keyword>
<protein>
    <submittedName>
        <fullName evidence="4">Flagellar protein FlgN</fullName>
    </submittedName>
</protein>
<comment type="function">
    <text evidence="1">Required for the efficient initiation of filament assembly.</text>
</comment>